<dbReference type="EMBL" id="LN736360">
    <property type="protein sequence ID" value="CEP60583.1"/>
    <property type="molecule type" value="Genomic_DNA"/>
</dbReference>
<proteinExistence type="inferred from homology"/>
<evidence type="ECO:0000256" key="1">
    <source>
        <dbReference type="ARBA" id="ARBA00006133"/>
    </source>
</evidence>
<dbReference type="PANTHER" id="PTHR15830:SF10">
    <property type="entry name" value="TELOMERE LENGTH REGULATION PROTEIN TEL2 HOMOLOG"/>
    <property type="match status" value="1"/>
</dbReference>
<dbReference type="HOGENOM" id="CLU_444244_0_0_1"/>
<evidence type="ECO:0000259" key="2">
    <source>
        <dbReference type="Pfam" id="PF10193"/>
    </source>
</evidence>
<sequence length="686" mass="78227">MSKVKVAHAIDLLKSQPSANDIKECLHVLGKDKSLDLEGAAVIVKYVIPIFPSLPKAVQNEVLDLFQNEFNLVTHTLNLIDMLQGKPEAKIYKDFLLDALEHKPGALSHYICHSKSTLEVQIVKSTFFGSKILNSLGKDADILSFALMLRAQIEYIFDHDENLTDKIYADFLVAFLSLHEGFCINLLFGDVVLTGPEHFRKFLQLLHGGSVLCRTRLFKSLVKYLDTMTAHNSAPSIYNILRTIGHIDIQYESLIDLKNPLLKAILIKTMDESEQLSLYRYLMGFFGRQDFPEDATTCILLAIIFENLPSKVKLNISSDTLFLDAVTRRLSSQDAVVRERTMWIAKEVTNGGLEYESDFKITVPKFQVPESNTIVYTLLTKHQKNQAIELRPSEMAPEMKITDLKLSESHEDEDGYKIVFLKDLVREFEQEEKNGSDRVRLLQATVRLVRQKRDFVLEVQTYSSQLLTMICLLNNSLDEQQFQEWKVNALVSIMVAVPEKVGQLVQILFGHELSLQQRITILSVMSLSARELRGINDNFIVKPQTDFPTKRLPWDQSKQEAITDEVSKHKSLSNNQTVWRSRKLDKAGEASPRQINRFQKFAPKFFYPLAHGWLNGIDMGTYDVMFKKHYLSTMQLILSAAHPHYEFNSMYTLMCSVLENAVKSGFPLDGIDLAELSELSNNMNST</sequence>
<dbReference type="PANTHER" id="PTHR15830">
    <property type="entry name" value="TELOMERE LENGTH REGULATION PROTEIN TEL2 FAMILY MEMBER"/>
    <property type="match status" value="1"/>
</dbReference>
<dbReference type="Gene3D" id="1.25.40.720">
    <property type="entry name" value="Telomere length regulation protein 2, C-terminal domain"/>
    <property type="match status" value="2"/>
</dbReference>
<dbReference type="InterPro" id="IPR038528">
    <property type="entry name" value="TEL2_C_sf"/>
</dbReference>
<dbReference type="GO" id="GO:0005829">
    <property type="term" value="C:cytosol"/>
    <property type="evidence" value="ECO:0007669"/>
    <property type="project" value="TreeGrafter"/>
</dbReference>
<dbReference type="STRING" id="1245769.A0A0C7N565"/>
<dbReference type="InterPro" id="IPR051970">
    <property type="entry name" value="TEL2_Regulation"/>
</dbReference>
<dbReference type="GO" id="GO:0000781">
    <property type="term" value="C:chromosome, telomeric region"/>
    <property type="evidence" value="ECO:0007669"/>
    <property type="project" value="EnsemblFungi"/>
</dbReference>
<dbReference type="GeneID" id="34683980"/>
<dbReference type="OrthoDB" id="10258062at2759"/>
<protein>
    <submittedName>
        <fullName evidence="3">LALA0S01e14224g1_1</fullName>
    </submittedName>
</protein>
<dbReference type="GO" id="GO:0007004">
    <property type="term" value="P:telomere maintenance via telomerase"/>
    <property type="evidence" value="ECO:0007669"/>
    <property type="project" value="EnsemblFungi"/>
</dbReference>
<feature type="domain" description="Telomere length regulation protein conserved" evidence="2">
    <location>
        <begin position="418"/>
        <end position="529"/>
    </location>
</feature>
<comment type="similarity">
    <text evidence="1">Belongs to the TEL2 family.</text>
</comment>
<dbReference type="AlphaFoldDB" id="A0A0C7N565"/>
<organism evidence="3 4">
    <name type="scientific">Lachancea lanzarotensis</name>
    <dbReference type="NCBI Taxonomy" id="1245769"/>
    <lineage>
        <taxon>Eukaryota</taxon>
        <taxon>Fungi</taxon>
        <taxon>Dikarya</taxon>
        <taxon>Ascomycota</taxon>
        <taxon>Saccharomycotina</taxon>
        <taxon>Saccharomycetes</taxon>
        <taxon>Saccharomycetales</taxon>
        <taxon>Saccharomycetaceae</taxon>
        <taxon>Lachancea</taxon>
    </lineage>
</organism>
<evidence type="ECO:0000313" key="3">
    <source>
        <dbReference type="EMBL" id="CEP60583.1"/>
    </source>
</evidence>
<dbReference type="Proteomes" id="UP000054304">
    <property type="component" value="Unassembled WGS sequence"/>
</dbReference>
<keyword evidence="4" id="KW-1185">Reference proteome</keyword>
<dbReference type="InterPro" id="IPR019337">
    <property type="entry name" value="Telomere_length_regulation_dom"/>
</dbReference>
<gene>
    <name evidence="3" type="ORF">LALA0_S01e14224g</name>
</gene>
<accession>A0A0C7N565</accession>
<dbReference type="GO" id="GO:0051879">
    <property type="term" value="F:Hsp90 protein binding"/>
    <property type="evidence" value="ECO:0007669"/>
    <property type="project" value="TreeGrafter"/>
</dbReference>
<dbReference type="RefSeq" id="XP_022626825.1">
    <property type="nucleotide sequence ID" value="XM_022774760.1"/>
</dbReference>
<dbReference type="Pfam" id="PF10193">
    <property type="entry name" value="Telomere_reg-2"/>
    <property type="match status" value="1"/>
</dbReference>
<dbReference type="GO" id="GO:0042162">
    <property type="term" value="F:telomeric DNA binding"/>
    <property type="evidence" value="ECO:0007669"/>
    <property type="project" value="EnsemblFungi"/>
</dbReference>
<dbReference type="GO" id="GO:0110078">
    <property type="term" value="C:TTT Hsp90 cochaperone complex"/>
    <property type="evidence" value="ECO:0007669"/>
    <property type="project" value="EnsemblFungi"/>
</dbReference>
<name>A0A0C7N565_9SACH</name>
<dbReference type="GO" id="GO:0051083">
    <property type="term" value="P:'de novo' cotranslational protein folding"/>
    <property type="evidence" value="ECO:0007669"/>
    <property type="project" value="TreeGrafter"/>
</dbReference>
<reference evidence="3 4" key="1">
    <citation type="submission" date="2014-12" db="EMBL/GenBank/DDBJ databases">
        <authorList>
            <person name="Neuveglise Cecile"/>
        </authorList>
    </citation>
    <scope>NUCLEOTIDE SEQUENCE [LARGE SCALE GENOMIC DNA]</scope>
    <source>
        <strain evidence="3 4">CBS 12615</strain>
    </source>
</reference>
<evidence type="ECO:0000313" key="4">
    <source>
        <dbReference type="Proteomes" id="UP000054304"/>
    </source>
</evidence>
<dbReference type="GO" id="GO:0034502">
    <property type="term" value="P:protein localization to chromosome"/>
    <property type="evidence" value="ECO:0007669"/>
    <property type="project" value="EnsemblFungi"/>
</dbReference>